<evidence type="ECO:0000256" key="3">
    <source>
        <dbReference type="ARBA" id="ARBA00022898"/>
    </source>
</evidence>
<dbReference type="GO" id="GO:0046656">
    <property type="term" value="P:folic acid biosynthetic process"/>
    <property type="evidence" value="ECO:0007669"/>
    <property type="project" value="UniProtKB-KW"/>
</dbReference>
<evidence type="ECO:0000256" key="12">
    <source>
        <dbReference type="RuleBase" id="RU004516"/>
    </source>
</evidence>
<keyword evidence="3 12" id="KW-0663">Pyridoxal phosphate</keyword>
<evidence type="ECO:0000256" key="11">
    <source>
        <dbReference type="RuleBase" id="RU004106"/>
    </source>
</evidence>
<dbReference type="InterPro" id="IPR001544">
    <property type="entry name" value="Aminotrans_IV"/>
</dbReference>
<dbReference type="PANTHER" id="PTHR42743:SF10">
    <property type="entry name" value="D-ALANINE AMINOTRANSFERASE"/>
    <property type="match status" value="1"/>
</dbReference>
<evidence type="ECO:0000256" key="10">
    <source>
        <dbReference type="ARBA" id="ARBA00080135"/>
    </source>
</evidence>
<dbReference type="Gene3D" id="3.20.10.10">
    <property type="entry name" value="D-amino Acid Aminotransferase, subunit A, domain 2"/>
    <property type="match status" value="1"/>
</dbReference>
<dbReference type="InterPro" id="IPR036038">
    <property type="entry name" value="Aminotransferase-like"/>
</dbReference>
<keyword evidence="4" id="KW-0289">Folate biosynthesis</keyword>
<evidence type="ECO:0000256" key="7">
    <source>
        <dbReference type="ARBA" id="ARBA00049529"/>
    </source>
</evidence>
<organism evidence="13 14">
    <name type="scientific">Alteromonas marina</name>
    <dbReference type="NCBI Taxonomy" id="203795"/>
    <lineage>
        <taxon>Bacteria</taxon>
        <taxon>Pseudomonadati</taxon>
        <taxon>Pseudomonadota</taxon>
        <taxon>Gammaproteobacteria</taxon>
        <taxon>Alteromonadales</taxon>
        <taxon>Alteromonadaceae</taxon>
        <taxon>Alteromonas/Salinimonas group</taxon>
        <taxon>Alteromonas</taxon>
    </lineage>
</organism>
<comment type="function">
    <text evidence="8">Involved in the biosynthesis of p-aminobenzoate (PABA), a precursor of tetrahydrofolate. Converts 4-amino-4-deoxychorismate into 4-aminobenzoate (PABA) and pyruvate.</text>
</comment>
<sequence>MTIAFLNGEYMPLSEAKISPMDRGFLFGDGIYEVIPTYSGNPVGFIGHTSRMAQGLKAIEIANPYTVEEWQIILSSLVEKNVALIESENIGIYFHVSRGADTKRFHAYPKNIAPTVFGFAFEIAPPQPTAKEDAKPFKVALEQDKRWQRCHIKSTSLLGNVMHYQAGVDAGVNETILYNSEGMITEASSCNVFIVKDGCISTPPLNHELLPGITRAIAIEAFKHAGLVVTETWFSKAELLEADEVWLTSSSKEVAPVVEVDGKPIGTGEVGEVWEKAIKAYHAYKFKA</sequence>
<dbReference type="GO" id="GO:0008652">
    <property type="term" value="P:amino acid biosynthetic process"/>
    <property type="evidence" value="ECO:0007669"/>
    <property type="project" value="UniProtKB-ARBA"/>
</dbReference>
<evidence type="ECO:0000256" key="1">
    <source>
        <dbReference type="ARBA" id="ARBA00001933"/>
    </source>
</evidence>
<dbReference type="InterPro" id="IPR050571">
    <property type="entry name" value="Class-IV_PLP-Dep_Aminotrnsfr"/>
</dbReference>
<dbReference type="EC" id="4.1.3.38" evidence="6"/>
<proteinExistence type="inferred from homology"/>
<dbReference type="Proteomes" id="UP000031197">
    <property type="component" value="Unassembled WGS sequence"/>
</dbReference>
<evidence type="ECO:0000256" key="9">
    <source>
        <dbReference type="ARBA" id="ARBA00069174"/>
    </source>
</evidence>
<evidence type="ECO:0000256" key="2">
    <source>
        <dbReference type="ARBA" id="ARBA00009320"/>
    </source>
</evidence>
<dbReference type="InterPro" id="IPR018300">
    <property type="entry name" value="Aminotrans_IV_CS"/>
</dbReference>
<evidence type="ECO:0000313" key="13">
    <source>
        <dbReference type="EMBL" id="KHT57374.1"/>
    </source>
</evidence>
<reference evidence="13 14" key="1">
    <citation type="submission" date="2014-12" db="EMBL/GenBank/DDBJ databases">
        <title>Genome sequencing of Alteromonas marina AD001.</title>
        <authorList>
            <person name="Adrian T.G.S."/>
            <person name="Chan K.G."/>
        </authorList>
    </citation>
    <scope>NUCLEOTIDE SEQUENCE [LARGE SCALE GENOMIC DNA]</scope>
    <source>
        <strain evidence="13 14">AD001</strain>
    </source>
</reference>
<dbReference type="CDD" id="cd01558">
    <property type="entry name" value="D-AAT_like"/>
    <property type="match status" value="1"/>
</dbReference>
<dbReference type="RefSeq" id="WP_039216453.1">
    <property type="nucleotide sequence ID" value="NZ_JWLW01000003.1"/>
</dbReference>
<dbReference type="InterPro" id="IPR043131">
    <property type="entry name" value="BCAT-like_N"/>
</dbReference>
<dbReference type="EMBL" id="JWLW01000003">
    <property type="protein sequence ID" value="KHT57374.1"/>
    <property type="molecule type" value="Genomic_DNA"/>
</dbReference>
<comment type="caution">
    <text evidence="13">The sequence shown here is derived from an EMBL/GenBank/DDBJ whole genome shotgun (WGS) entry which is preliminary data.</text>
</comment>
<dbReference type="PANTHER" id="PTHR42743">
    <property type="entry name" value="AMINO-ACID AMINOTRANSFERASE"/>
    <property type="match status" value="1"/>
</dbReference>
<keyword evidence="13" id="KW-0808">Transferase</keyword>
<keyword evidence="13" id="KW-0032">Aminotransferase</keyword>
<dbReference type="GO" id="GO:0008483">
    <property type="term" value="F:transaminase activity"/>
    <property type="evidence" value="ECO:0007669"/>
    <property type="project" value="UniProtKB-KW"/>
</dbReference>
<comment type="pathway">
    <text evidence="5">Cofactor biosynthesis; tetrahydrofolate biosynthesis; 4-aminobenzoate from chorismate: step 2/2.</text>
</comment>
<protein>
    <recommendedName>
        <fullName evidence="9">Aminodeoxychorismate lyase</fullName>
        <ecNumber evidence="6">4.1.3.38</ecNumber>
    </recommendedName>
    <alternativeName>
        <fullName evidence="10">4-amino-4-deoxychorismate lyase</fullName>
    </alternativeName>
</protein>
<evidence type="ECO:0000313" key="14">
    <source>
        <dbReference type="Proteomes" id="UP000031197"/>
    </source>
</evidence>
<evidence type="ECO:0000256" key="8">
    <source>
        <dbReference type="ARBA" id="ARBA00054027"/>
    </source>
</evidence>
<comment type="similarity">
    <text evidence="2 11">Belongs to the class-IV pyridoxal-phosphate-dependent aminotransferase family.</text>
</comment>
<dbReference type="GO" id="GO:0005829">
    <property type="term" value="C:cytosol"/>
    <property type="evidence" value="ECO:0007669"/>
    <property type="project" value="TreeGrafter"/>
</dbReference>
<comment type="cofactor">
    <cofactor evidence="1 12">
        <name>pyridoxal 5'-phosphate</name>
        <dbReference type="ChEBI" id="CHEBI:597326"/>
    </cofactor>
</comment>
<dbReference type="Pfam" id="PF01063">
    <property type="entry name" value="Aminotran_4"/>
    <property type="match status" value="1"/>
</dbReference>
<evidence type="ECO:0000256" key="4">
    <source>
        <dbReference type="ARBA" id="ARBA00022909"/>
    </source>
</evidence>
<dbReference type="InterPro" id="IPR043132">
    <property type="entry name" value="BCAT-like_C"/>
</dbReference>
<dbReference type="Gene3D" id="3.30.470.10">
    <property type="match status" value="1"/>
</dbReference>
<keyword evidence="14" id="KW-1185">Reference proteome</keyword>
<evidence type="ECO:0000256" key="5">
    <source>
        <dbReference type="ARBA" id="ARBA00035633"/>
    </source>
</evidence>
<gene>
    <name evidence="13" type="ORF">RJ41_01680</name>
</gene>
<comment type="catalytic activity">
    <reaction evidence="7">
        <text>4-amino-4-deoxychorismate = 4-aminobenzoate + pyruvate + H(+)</text>
        <dbReference type="Rhea" id="RHEA:16201"/>
        <dbReference type="ChEBI" id="CHEBI:15361"/>
        <dbReference type="ChEBI" id="CHEBI:15378"/>
        <dbReference type="ChEBI" id="CHEBI:17836"/>
        <dbReference type="ChEBI" id="CHEBI:58406"/>
        <dbReference type="EC" id="4.1.3.38"/>
    </reaction>
</comment>
<evidence type="ECO:0000256" key="6">
    <source>
        <dbReference type="ARBA" id="ARBA00035676"/>
    </source>
</evidence>
<dbReference type="OrthoDB" id="21319at2"/>
<name>A0A0B3YHQ8_9ALTE</name>
<dbReference type="AlphaFoldDB" id="A0A0B3YHQ8"/>
<accession>A0A0B3YHQ8</accession>
<dbReference type="FunFam" id="3.20.10.10:FF:000002">
    <property type="entry name" value="D-alanine aminotransferase"/>
    <property type="match status" value="1"/>
</dbReference>
<dbReference type="PROSITE" id="PS00770">
    <property type="entry name" value="AA_TRANSFER_CLASS_4"/>
    <property type="match status" value="1"/>
</dbReference>
<dbReference type="GO" id="GO:0008696">
    <property type="term" value="F:4-amino-4-deoxychorismate lyase activity"/>
    <property type="evidence" value="ECO:0007669"/>
    <property type="project" value="UniProtKB-EC"/>
</dbReference>
<dbReference type="SUPFAM" id="SSF56752">
    <property type="entry name" value="D-aminoacid aminotransferase-like PLP-dependent enzymes"/>
    <property type="match status" value="1"/>
</dbReference>